<dbReference type="NCBIfam" id="TIGR01549">
    <property type="entry name" value="HAD-SF-IA-v1"/>
    <property type="match status" value="1"/>
</dbReference>
<evidence type="ECO:0000256" key="9">
    <source>
        <dbReference type="ARBA" id="ARBA00023277"/>
    </source>
</evidence>
<dbReference type="InterPro" id="IPR041492">
    <property type="entry name" value="HAD_2"/>
</dbReference>
<dbReference type="Pfam" id="PF13419">
    <property type="entry name" value="HAD_2"/>
    <property type="match status" value="1"/>
</dbReference>
<evidence type="ECO:0000256" key="7">
    <source>
        <dbReference type="ARBA" id="ARBA00022801"/>
    </source>
</evidence>
<keyword evidence="8 10" id="KW-0460">Magnesium</keyword>
<evidence type="ECO:0000313" key="12">
    <source>
        <dbReference type="Proteomes" id="UP000266273"/>
    </source>
</evidence>
<evidence type="ECO:0000256" key="2">
    <source>
        <dbReference type="ARBA" id="ARBA00001946"/>
    </source>
</evidence>
<dbReference type="EMBL" id="QXDF01000002">
    <property type="protein sequence ID" value="RIA47566.1"/>
    <property type="molecule type" value="Genomic_DNA"/>
</dbReference>
<dbReference type="AlphaFoldDB" id="A0A397PDJ4"/>
<dbReference type="UniPathway" id="UPA00865">
    <property type="reaction ID" value="UER00834"/>
</dbReference>
<dbReference type="SFLD" id="SFLDG01129">
    <property type="entry name" value="C1.5:_HAD__Beta-PGM__Phosphata"/>
    <property type="match status" value="1"/>
</dbReference>
<comment type="pathway">
    <text evidence="3 10">Organic acid metabolism; glycolate biosynthesis; glycolate from 2-phosphoglycolate: step 1/1.</text>
</comment>
<comment type="catalytic activity">
    <reaction evidence="1 10">
        <text>2-phosphoglycolate + H2O = glycolate + phosphate</text>
        <dbReference type="Rhea" id="RHEA:14369"/>
        <dbReference type="ChEBI" id="CHEBI:15377"/>
        <dbReference type="ChEBI" id="CHEBI:29805"/>
        <dbReference type="ChEBI" id="CHEBI:43474"/>
        <dbReference type="ChEBI" id="CHEBI:58033"/>
        <dbReference type="EC" id="3.1.3.18"/>
    </reaction>
</comment>
<evidence type="ECO:0000256" key="5">
    <source>
        <dbReference type="ARBA" id="ARBA00013078"/>
    </source>
</evidence>
<dbReference type="GO" id="GO:0005829">
    <property type="term" value="C:cytosol"/>
    <property type="evidence" value="ECO:0007669"/>
    <property type="project" value="TreeGrafter"/>
</dbReference>
<evidence type="ECO:0000256" key="8">
    <source>
        <dbReference type="ARBA" id="ARBA00022842"/>
    </source>
</evidence>
<dbReference type="InterPro" id="IPR036412">
    <property type="entry name" value="HAD-like_sf"/>
</dbReference>
<dbReference type="PANTHER" id="PTHR43434">
    <property type="entry name" value="PHOSPHOGLYCOLATE PHOSPHATASE"/>
    <property type="match status" value="1"/>
</dbReference>
<dbReference type="InterPro" id="IPR050155">
    <property type="entry name" value="HAD-like_hydrolase_sf"/>
</dbReference>
<dbReference type="PANTHER" id="PTHR43434:SF1">
    <property type="entry name" value="PHOSPHOGLYCOLATE PHOSPHATASE"/>
    <property type="match status" value="1"/>
</dbReference>
<dbReference type="GO" id="GO:0046872">
    <property type="term" value="F:metal ion binding"/>
    <property type="evidence" value="ECO:0007669"/>
    <property type="project" value="UniProtKB-KW"/>
</dbReference>
<dbReference type="Gene3D" id="1.10.150.240">
    <property type="entry name" value="Putative phosphatase, domain 2"/>
    <property type="match status" value="1"/>
</dbReference>
<keyword evidence="6 10" id="KW-0479">Metal-binding</keyword>
<accession>A0A397PDJ4</accession>
<organism evidence="11 12">
    <name type="scientific">Dichotomicrobium thermohalophilum</name>
    <dbReference type="NCBI Taxonomy" id="933063"/>
    <lineage>
        <taxon>Bacteria</taxon>
        <taxon>Pseudomonadati</taxon>
        <taxon>Pseudomonadota</taxon>
        <taxon>Alphaproteobacteria</taxon>
        <taxon>Hyphomicrobiales</taxon>
        <taxon>Hyphomicrobiaceae</taxon>
        <taxon>Dichotomicrobium</taxon>
    </lineage>
</organism>
<dbReference type="GO" id="GO:0006281">
    <property type="term" value="P:DNA repair"/>
    <property type="evidence" value="ECO:0007669"/>
    <property type="project" value="TreeGrafter"/>
</dbReference>
<dbReference type="GO" id="GO:0005975">
    <property type="term" value="P:carbohydrate metabolic process"/>
    <property type="evidence" value="ECO:0007669"/>
    <property type="project" value="InterPro"/>
</dbReference>
<sequence length="236" mass="24773">MDIHPSTSGLAGATVVFDLDGTMIHTAPDLVRATNHVMAQSGLPPAPAEVITPAVGGGARAMITAALHAAGRPPDQVEIEPLLDTFSQFYMSNIAEESHPFPGLIDALDFFAASRVFMGVCTNKRHANATLLLETLQLDGYFGAIVGADALEVRKPHPEHLLETIRRSGGDPARAVMVGDSRPDIEVARAAGVPAIAVPHGYSPEPVESLAPDRIVDDLSALPEAVMALLADLGPR</sequence>
<dbReference type="Proteomes" id="UP000266273">
    <property type="component" value="Unassembled WGS sequence"/>
</dbReference>
<dbReference type="SFLD" id="SFLDG01135">
    <property type="entry name" value="C1.5.6:_HAD__Beta-PGM__Phospha"/>
    <property type="match status" value="1"/>
</dbReference>
<dbReference type="InterPro" id="IPR006439">
    <property type="entry name" value="HAD-SF_hydro_IA"/>
</dbReference>
<dbReference type="GO" id="GO:0008967">
    <property type="term" value="F:phosphoglycolate phosphatase activity"/>
    <property type="evidence" value="ECO:0007669"/>
    <property type="project" value="UniProtKB-UniRule"/>
</dbReference>
<keyword evidence="7 10" id="KW-0378">Hydrolase</keyword>
<comment type="cofactor">
    <cofactor evidence="2 10">
        <name>Mg(2+)</name>
        <dbReference type="ChEBI" id="CHEBI:18420"/>
    </cofactor>
</comment>
<feature type="active site" description="Nucleophile" evidence="10">
    <location>
        <position position="18"/>
    </location>
</feature>
<dbReference type="HAMAP" id="MF_00495">
    <property type="entry name" value="GPH_hydrolase_bact"/>
    <property type="match status" value="1"/>
</dbReference>
<name>A0A397PDJ4_9HYPH</name>
<evidence type="ECO:0000256" key="3">
    <source>
        <dbReference type="ARBA" id="ARBA00004818"/>
    </source>
</evidence>
<dbReference type="InterPro" id="IPR037512">
    <property type="entry name" value="PGPase_prok"/>
</dbReference>
<dbReference type="InterPro" id="IPR023214">
    <property type="entry name" value="HAD_sf"/>
</dbReference>
<dbReference type="RefSeq" id="WP_119061943.1">
    <property type="nucleotide sequence ID" value="NZ_QXDF01000002.1"/>
</dbReference>
<evidence type="ECO:0000256" key="1">
    <source>
        <dbReference type="ARBA" id="ARBA00000830"/>
    </source>
</evidence>
<dbReference type="SUPFAM" id="SSF56784">
    <property type="entry name" value="HAD-like"/>
    <property type="match status" value="1"/>
</dbReference>
<evidence type="ECO:0000313" key="11">
    <source>
        <dbReference type="EMBL" id="RIA47566.1"/>
    </source>
</evidence>
<comment type="function">
    <text evidence="10">Specifically catalyzes the dephosphorylation of 2-phosphoglycolate. Is involved in the dissimilation of the intracellular 2-phosphoglycolate formed during the DNA repair of 3'-phosphoglycolate ends, a major class of DNA lesions induced by oxidative stress.</text>
</comment>
<feature type="binding site" evidence="10">
    <location>
        <position position="18"/>
    </location>
    <ligand>
        <name>Mg(2+)</name>
        <dbReference type="ChEBI" id="CHEBI:18420"/>
    </ligand>
</feature>
<keyword evidence="12" id="KW-1185">Reference proteome</keyword>
<comment type="similarity">
    <text evidence="4 10">Belongs to the HAD-like hydrolase superfamily. CbbY/CbbZ/Gph/YieH family.</text>
</comment>
<gene>
    <name evidence="11" type="ORF">BXY53_2120</name>
</gene>
<dbReference type="Gene3D" id="3.40.50.1000">
    <property type="entry name" value="HAD superfamily/HAD-like"/>
    <property type="match status" value="1"/>
</dbReference>
<dbReference type="GO" id="GO:0046295">
    <property type="term" value="P:glycolate biosynthetic process"/>
    <property type="evidence" value="ECO:0007669"/>
    <property type="project" value="UniProtKB-UniRule"/>
</dbReference>
<dbReference type="OrthoDB" id="9793014at2"/>
<evidence type="ECO:0000256" key="4">
    <source>
        <dbReference type="ARBA" id="ARBA00006171"/>
    </source>
</evidence>
<dbReference type="InterPro" id="IPR023198">
    <property type="entry name" value="PGP-like_dom2"/>
</dbReference>
<dbReference type="EC" id="3.1.3.18" evidence="5 10"/>
<evidence type="ECO:0000256" key="10">
    <source>
        <dbReference type="HAMAP-Rule" id="MF_00495"/>
    </source>
</evidence>
<keyword evidence="9 10" id="KW-0119">Carbohydrate metabolism</keyword>
<proteinExistence type="inferred from homology"/>
<comment type="caution">
    <text evidence="11">The sequence shown here is derived from an EMBL/GenBank/DDBJ whole genome shotgun (WGS) entry which is preliminary data.</text>
</comment>
<feature type="binding site" evidence="10">
    <location>
        <position position="20"/>
    </location>
    <ligand>
        <name>Mg(2+)</name>
        <dbReference type="ChEBI" id="CHEBI:18420"/>
    </ligand>
</feature>
<protein>
    <recommendedName>
        <fullName evidence="5 10">Phosphoglycolate phosphatase</fullName>
        <shortName evidence="10">PGP</shortName>
        <shortName evidence="10">PGPase</shortName>
        <ecNumber evidence="5 10">3.1.3.18</ecNumber>
    </recommendedName>
</protein>
<evidence type="ECO:0000256" key="6">
    <source>
        <dbReference type="ARBA" id="ARBA00022723"/>
    </source>
</evidence>
<dbReference type="SFLD" id="SFLDS00003">
    <property type="entry name" value="Haloacid_Dehalogenase"/>
    <property type="match status" value="1"/>
</dbReference>
<feature type="binding site" evidence="10">
    <location>
        <position position="180"/>
    </location>
    <ligand>
        <name>Mg(2+)</name>
        <dbReference type="ChEBI" id="CHEBI:18420"/>
    </ligand>
</feature>
<reference evidence="11 12" key="1">
    <citation type="submission" date="2018-08" db="EMBL/GenBank/DDBJ databases">
        <title>Genomic Encyclopedia of Archaeal and Bacterial Type Strains, Phase II (KMG-II): from individual species to whole genera.</title>
        <authorList>
            <person name="Goeker M."/>
        </authorList>
    </citation>
    <scope>NUCLEOTIDE SEQUENCE [LARGE SCALE GENOMIC DNA]</scope>
    <source>
        <strain evidence="11 12">DSM 5002</strain>
    </source>
</reference>